<dbReference type="Gene3D" id="3.30.160.60">
    <property type="entry name" value="Classic Zinc Finger"/>
    <property type="match status" value="3"/>
</dbReference>
<dbReference type="FunFam" id="3.30.160.60:FF:000031">
    <property type="entry name" value="GLI family zinc finger 3"/>
    <property type="match status" value="1"/>
</dbReference>
<keyword evidence="2" id="KW-0479">Metal-binding</keyword>
<evidence type="ECO:0000256" key="5">
    <source>
        <dbReference type="ARBA" id="ARBA00022833"/>
    </source>
</evidence>
<dbReference type="Pfam" id="PF00096">
    <property type="entry name" value="zf-C2H2"/>
    <property type="match status" value="1"/>
</dbReference>
<evidence type="ECO:0000256" key="1">
    <source>
        <dbReference type="ARBA" id="ARBA00004123"/>
    </source>
</evidence>
<dbReference type="InterPro" id="IPR036236">
    <property type="entry name" value="Znf_C2H2_sf"/>
</dbReference>
<dbReference type="GO" id="GO:0000978">
    <property type="term" value="F:RNA polymerase II cis-regulatory region sequence-specific DNA binding"/>
    <property type="evidence" value="ECO:0007669"/>
    <property type="project" value="TreeGrafter"/>
</dbReference>
<dbReference type="FunFam" id="3.30.160.60:FF:000201">
    <property type="entry name" value="C2H2 finger domain protein (Gli3)"/>
    <property type="match status" value="1"/>
</dbReference>
<dbReference type="SMART" id="SM00355">
    <property type="entry name" value="ZnF_C2H2"/>
    <property type="match status" value="3"/>
</dbReference>
<dbReference type="GO" id="GO:0000981">
    <property type="term" value="F:DNA-binding transcription factor activity, RNA polymerase II-specific"/>
    <property type="evidence" value="ECO:0007669"/>
    <property type="project" value="TreeGrafter"/>
</dbReference>
<dbReference type="GO" id="GO:0008270">
    <property type="term" value="F:zinc ion binding"/>
    <property type="evidence" value="ECO:0007669"/>
    <property type="project" value="UniProtKB-KW"/>
</dbReference>
<gene>
    <name evidence="10" type="ORF">CKAH01_00613</name>
</gene>
<dbReference type="AlphaFoldDB" id="A0AAD9YI89"/>
<dbReference type="PROSITE" id="PS50157">
    <property type="entry name" value="ZINC_FINGER_C2H2_2"/>
    <property type="match status" value="1"/>
</dbReference>
<keyword evidence="5" id="KW-0862">Zinc</keyword>
<evidence type="ECO:0000313" key="11">
    <source>
        <dbReference type="Proteomes" id="UP001281614"/>
    </source>
</evidence>
<evidence type="ECO:0000256" key="2">
    <source>
        <dbReference type="ARBA" id="ARBA00022723"/>
    </source>
</evidence>
<keyword evidence="11" id="KW-1185">Reference proteome</keyword>
<dbReference type="EMBL" id="VYYT01000112">
    <property type="protein sequence ID" value="KAK2769006.1"/>
    <property type="molecule type" value="Genomic_DNA"/>
</dbReference>
<dbReference type="GO" id="GO:0005634">
    <property type="term" value="C:nucleus"/>
    <property type="evidence" value="ECO:0007669"/>
    <property type="project" value="UniProtKB-SubCell"/>
</dbReference>
<accession>A0AAD9YI89</accession>
<feature type="compositionally biased region" description="Acidic residues" evidence="8">
    <location>
        <begin position="19"/>
        <end position="31"/>
    </location>
</feature>
<feature type="compositionally biased region" description="Polar residues" evidence="8">
    <location>
        <begin position="76"/>
        <end position="90"/>
    </location>
</feature>
<dbReference type="Proteomes" id="UP001281614">
    <property type="component" value="Unassembled WGS sequence"/>
</dbReference>
<sequence length="381" mass="42224">MARHSTPPESPLSSMDNTDASDNEAHDYEDESLLRPSKRQRLGATSTTSPAPAPVQEPEPEHEPEAEADPLEGLSDVSSDTSGDIPSSPINARLDEEDFQEQVTFCAWEGCDAGDLGNMDKLVEHIHNDHIESRQKKYTCEWNGCNRKSMAHASGYALKAHMRSHTREKPFYCYLPECDRSFTRSDALAKHMRTVHETEALRPSDPVPKSMQAGPTGKGKLKIILKTPQSHAAGQDDAIDDGADDDELSADLFTPMTEELGFTKEELDMPLERLHRLCRHQVKWAQEETANLAEEVKYWEEQYKDQWREKEVLLSQVVQSEVDWHKRKAAVLSGAADVQLSGVIESQETAATNGDGAESRQASPAEETLANGTKSEVAAAS</sequence>
<evidence type="ECO:0000256" key="7">
    <source>
        <dbReference type="PROSITE-ProRule" id="PRU00042"/>
    </source>
</evidence>
<reference evidence="10" key="1">
    <citation type="submission" date="2023-02" db="EMBL/GenBank/DDBJ databases">
        <title>Colletotrichum kahawae CIFC_Que2 genome sequencing and assembly.</title>
        <authorList>
            <person name="Baroncelli R."/>
        </authorList>
    </citation>
    <scope>NUCLEOTIDE SEQUENCE</scope>
    <source>
        <strain evidence="10">CIFC_Que2</strain>
    </source>
</reference>
<evidence type="ECO:0000256" key="8">
    <source>
        <dbReference type="SAM" id="MobiDB-lite"/>
    </source>
</evidence>
<name>A0AAD9YI89_COLKA</name>
<evidence type="ECO:0000256" key="3">
    <source>
        <dbReference type="ARBA" id="ARBA00022737"/>
    </source>
</evidence>
<comment type="caution">
    <text evidence="10">The sequence shown here is derived from an EMBL/GenBank/DDBJ whole genome shotgun (WGS) entry which is preliminary data.</text>
</comment>
<protein>
    <submittedName>
        <fullName evidence="10">C2H2 finger domain-containing protein</fullName>
    </submittedName>
</protein>
<keyword evidence="4 7" id="KW-0863">Zinc-finger</keyword>
<dbReference type="PANTHER" id="PTHR45718:SF4">
    <property type="entry name" value="TRANSCRIPTIONAL ACTIVATOR CUBITUS INTERRUPTUS"/>
    <property type="match status" value="1"/>
</dbReference>
<dbReference type="InterPro" id="IPR043359">
    <property type="entry name" value="GLI-like"/>
</dbReference>
<dbReference type="SUPFAM" id="SSF57667">
    <property type="entry name" value="beta-beta-alpha zinc fingers"/>
    <property type="match status" value="1"/>
</dbReference>
<organism evidence="10 11">
    <name type="scientific">Colletotrichum kahawae</name>
    <name type="common">Coffee berry disease fungus</name>
    <dbReference type="NCBI Taxonomy" id="34407"/>
    <lineage>
        <taxon>Eukaryota</taxon>
        <taxon>Fungi</taxon>
        <taxon>Dikarya</taxon>
        <taxon>Ascomycota</taxon>
        <taxon>Pezizomycotina</taxon>
        <taxon>Sordariomycetes</taxon>
        <taxon>Hypocreomycetidae</taxon>
        <taxon>Glomerellales</taxon>
        <taxon>Glomerellaceae</taxon>
        <taxon>Colletotrichum</taxon>
        <taxon>Colletotrichum gloeosporioides species complex</taxon>
    </lineage>
</organism>
<feature type="region of interest" description="Disordered" evidence="8">
    <location>
        <begin position="1"/>
        <end position="92"/>
    </location>
</feature>
<evidence type="ECO:0000313" key="10">
    <source>
        <dbReference type="EMBL" id="KAK2769006.1"/>
    </source>
</evidence>
<dbReference type="PANTHER" id="PTHR45718">
    <property type="entry name" value="TRANSCRIPTIONAL ACTIVATOR CUBITUS INTERRUPTUS"/>
    <property type="match status" value="1"/>
</dbReference>
<comment type="subcellular location">
    <subcellularLocation>
        <location evidence="1">Nucleus</location>
    </subcellularLocation>
</comment>
<feature type="region of interest" description="Disordered" evidence="8">
    <location>
        <begin position="346"/>
        <end position="381"/>
    </location>
</feature>
<evidence type="ECO:0000256" key="6">
    <source>
        <dbReference type="ARBA" id="ARBA00023242"/>
    </source>
</evidence>
<keyword evidence="3" id="KW-0677">Repeat</keyword>
<dbReference type="InterPro" id="IPR013087">
    <property type="entry name" value="Znf_C2H2_type"/>
</dbReference>
<evidence type="ECO:0000256" key="4">
    <source>
        <dbReference type="ARBA" id="ARBA00022771"/>
    </source>
</evidence>
<keyword evidence="6" id="KW-0539">Nucleus</keyword>
<proteinExistence type="predicted"/>
<feature type="domain" description="C2H2-type" evidence="9">
    <location>
        <begin position="171"/>
        <end position="201"/>
    </location>
</feature>
<evidence type="ECO:0000259" key="9">
    <source>
        <dbReference type="PROSITE" id="PS50157"/>
    </source>
</evidence>
<dbReference type="PROSITE" id="PS00028">
    <property type="entry name" value="ZINC_FINGER_C2H2_1"/>
    <property type="match status" value="1"/>
</dbReference>